<dbReference type="InterPro" id="IPR005184">
    <property type="entry name" value="DUF306_Meta_HslJ"/>
</dbReference>
<keyword evidence="4" id="KW-1185">Reference proteome</keyword>
<dbReference type="Proteomes" id="UP000614287">
    <property type="component" value="Unassembled WGS sequence"/>
</dbReference>
<name>A0A8J3G097_9BURK</name>
<dbReference type="InterPro" id="IPR053147">
    <property type="entry name" value="Hsp_HslJ-like"/>
</dbReference>
<feature type="domain" description="DUF306" evidence="2">
    <location>
        <begin position="154"/>
        <end position="261"/>
    </location>
</feature>
<dbReference type="PANTHER" id="PTHR35535:SF1">
    <property type="entry name" value="HEAT SHOCK PROTEIN HSLJ"/>
    <property type="match status" value="1"/>
</dbReference>
<feature type="chain" id="PRO_5035197216" description="DUF306 domain-containing protein" evidence="1">
    <location>
        <begin position="23"/>
        <end position="266"/>
    </location>
</feature>
<reference evidence="3" key="2">
    <citation type="submission" date="2020-09" db="EMBL/GenBank/DDBJ databases">
        <authorList>
            <person name="Sun Q."/>
            <person name="Kim S."/>
        </authorList>
    </citation>
    <scope>NUCLEOTIDE SEQUENCE</scope>
    <source>
        <strain evidence="3">KCTC 32501</strain>
    </source>
</reference>
<dbReference type="Gene3D" id="2.40.128.640">
    <property type="match status" value="1"/>
</dbReference>
<organism evidence="3 4">
    <name type="scientific">Formosimonas limnophila</name>
    <dbReference type="NCBI Taxonomy" id="1384487"/>
    <lineage>
        <taxon>Bacteria</taxon>
        <taxon>Pseudomonadati</taxon>
        <taxon>Pseudomonadota</taxon>
        <taxon>Betaproteobacteria</taxon>
        <taxon>Burkholderiales</taxon>
        <taxon>Burkholderiaceae</taxon>
        <taxon>Formosimonas</taxon>
    </lineage>
</organism>
<dbReference type="RefSeq" id="WP_189492524.1">
    <property type="nucleotide sequence ID" value="NZ_BMZG01000004.1"/>
</dbReference>
<dbReference type="InterPro" id="IPR007298">
    <property type="entry name" value="Cu-R_lipoprotein_NlpE"/>
</dbReference>
<evidence type="ECO:0000256" key="1">
    <source>
        <dbReference type="SAM" id="SignalP"/>
    </source>
</evidence>
<comment type="caution">
    <text evidence="3">The sequence shown here is derived from an EMBL/GenBank/DDBJ whole genome shotgun (WGS) entry which is preliminary data.</text>
</comment>
<dbReference type="InterPro" id="IPR038670">
    <property type="entry name" value="HslJ-like_sf"/>
</dbReference>
<dbReference type="Pfam" id="PF04170">
    <property type="entry name" value="NlpE"/>
    <property type="match status" value="1"/>
</dbReference>
<evidence type="ECO:0000313" key="4">
    <source>
        <dbReference type="Proteomes" id="UP000614287"/>
    </source>
</evidence>
<gene>
    <name evidence="3" type="ORF">GCM10009007_10060</name>
</gene>
<feature type="signal peptide" evidence="1">
    <location>
        <begin position="1"/>
        <end position="22"/>
    </location>
</feature>
<sequence>MNRHFLTVGAAVLMSVVLSSCAVTGKPAEHAEAVKPPFDGHTSQNALDWQGTYQGVLPCADCEGISTQITLSPNETYVLKTQYMGGSDKAFSQKGSFVWSQNGRVITLDGINKAEALTQYLVGENQLTQLDLEGNRITGGLAEHYVLKKVVKMPIEDKRWKLVELNGQPVKGTAKTHYLVLHSETKQVEAKAGCNAMFGGYEIKNQFQLTFKQMASTLMACENMATEDAFSKVLEMADNFSISGDKMSLNKARMAPLARFELVKPE</sequence>
<proteinExistence type="predicted"/>
<evidence type="ECO:0000313" key="3">
    <source>
        <dbReference type="EMBL" id="GHA71168.1"/>
    </source>
</evidence>
<dbReference type="Gene3D" id="2.40.128.270">
    <property type="match status" value="1"/>
</dbReference>
<dbReference type="PANTHER" id="PTHR35535">
    <property type="entry name" value="HEAT SHOCK PROTEIN HSLJ"/>
    <property type="match status" value="1"/>
</dbReference>
<dbReference type="AlphaFoldDB" id="A0A8J3G097"/>
<dbReference type="EMBL" id="BMZG01000004">
    <property type="protein sequence ID" value="GHA71168.1"/>
    <property type="molecule type" value="Genomic_DNA"/>
</dbReference>
<accession>A0A8J3G097</accession>
<evidence type="ECO:0000259" key="2">
    <source>
        <dbReference type="Pfam" id="PF03724"/>
    </source>
</evidence>
<reference evidence="3" key="1">
    <citation type="journal article" date="2014" name="Int. J. Syst. Evol. Microbiol.">
        <title>Complete genome sequence of Corynebacterium casei LMG S-19264T (=DSM 44701T), isolated from a smear-ripened cheese.</title>
        <authorList>
            <consortium name="US DOE Joint Genome Institute (JGI-PGF)"/>
            <person name="Walter F."/>
            <person name="Albersmeier A."/>
            <person name="Kalinowski J."/>
            <person name="Ruckert C."/>
        </authorList>
    </citation>
    <scope>NUCLEOTIDE SEQUENCE</scope>
    <source>
        <strain evidence="3">KCTC 32501</strain>
    </source>
</reference>
<keyword evidence="1" id="KW-0732">Signal</keyword>
<protein>
    <recommendedName>
        <fullName evidence="2">DUF306 domain-containing protein</fullName>
    </recommendedName>
</protein>
<dbReference type="PROSITE" id="PS51257">
    <property type="entry name" value="PROKAR_LIPOPROTEIN"/>
    <property type="match status" value="1"/>
</dbReference>
<dbReference type="Pfam" id="PF03724">
    <property type="entry name" value="META"/>
    <property type="match status" value="1"/>
</dbReference>